<dbReference type="Gene3D" id="1.10.10.60">
    <property type="entry name" value="Homeodomain-like"/>
    <property type="match status" value="2"/>
</dbReference>
<dbReference type="InterPro" id="IPR027417">
    <property type="entry name" value="P-loop_NTPase"/>
</dbReference>
<keyword evidence="5" id="KW-0804">Transcription</keyword>
<dbReference type="GO" id="GO:0003700">
    <property type="term" value="F:DNA-binding transcription factor activity"/>
    <property type="evidence" value="ECO:0007669"/>
    <property type="project" value="InterPro"/>
</dbReference>
<comment type="caution">
    <text evidence="8">The sequence shown here is derived from an EMBL/GenBank/DDBJ whole genome shotgun (WGS) entry which is preliminary data.</text>
</comment>
<evidence type="ECO:0000256" key="3">
    <source>
        <dbReference type="ARBA" id="ARBA00023015"/>
    </source>
</evidence>
<evidence type="ECO:0000256" key="1">
    <source>
        <dbReference type="ARBA" id="ARBA00022741"/>
    </source>
</evidence>
<sequence length="506" mass="57656">MDKSRIEKQQLEAELVTALKQAGAACTVDTIEVERFDLNAPQQDLTVRVKTYSRFAAKTKPVNQFNRNSKGSSITVSLVYQNKPIGDIEIVLAEEGMDLVDVKRAFEDIALDFTYFIKRKQAHKKIKDSENLDMQWLGRSRAAKQVDQFIEKSSSVDFPVLIYGEFGSGKLLTAYSIHCHSLRRQGPFVEGRCGKWQDQDIIKNIETLWQQAQGGTLFLRDIDLLPQSQFIKVRNFWLHGTSSTASAIQGVGVPVRVIASVSQKRIEKQRCVWQELDYLSIELPSLRDRRGDIREMTEHYLRKLSHINKVSLSSDCMELLERFDWEDNIQQLERVISKLVLMSDSSHLEPSGLLAIIPQLSDKQGQKIELPEAEFCEQSLTIADIATLIASDSYLGQVTHHPALEKAINYLAEQYSSDLTLSGLAEKAFVSASHLSYLFKHHLDSSFKQLLIQIRIAKAKLLLKEKPTCKITEIAFDVGFHDLSHFEKTFKRVVGISPGKYRRRRR</sequence>
<dbReference type="SUPFAM" id="SSF52540">
    <property type="entry name" value="P-loop containing nucleoside triphosphate hydrolases"/>
    <property type="match status" value="1"/>
</dbReference>
<dbReference type="Proteomes" id="UP000253083">
    <property type="component" value="Unassembled WGS sequence"/>
</dbReference>
<keyword evidence="9" id="KW-1185">Reference proteome</keyword>
<dbReference type="PANTHER" id="PTHR32071">
    <property type="entry name" value="TRANSCRIPTIONAL REGULATORY PROTEIN"/>
    <property type="match status" value="1"/>
</dbReference>
<evidence type="ECO:0000259" key="6">
    <source>
        <dbReference type="PROSITE" id="PS01124"/>
    </source>
</evidence>
<dbReference type="AlphaFoldDB" id="A0A395JP52"/>
<dbReference type="InterPro" id="IPR018062">
    <property type="entry name" value="HTH_AraC-typ_CS"/>
</dbReference>
<protein>
    <submittedName>
        <fullName evidence="8">AraC family transcriptional regulator</fullName>
    </submittedName>
</protein>
<dbReference type="OrthoDB" id="7349394at2"/>
<dbReference type="EMBL" id="QNRT01000001">
    <property type="protein sequence ID" value="RBP53113.1"/>
    <property type="molecule type" value="Genomic_DNA"/>
</dbReference>
<reference evidence="8 9" key="1">
    <citation type="submission" date="2018-06" db="EMBL/GenBank/DDBJ databases">
        <title>Genomic Encyclopedia of Type Strains, Phase IV (KMG-IV): sequencing the most valuable type-strain genomes for metagenomic binning, comparative biology and taxonomic classification.</title>
        <authorList>
            <person name="Goeker M."/>
        </authorList>
    </citation>
    <scope>NUCLEOTIDE SEQUENCE [LARGE SCALE GENOMIC DNA]</scope>
    <source>
        <strain evidence="8 9">DSM 24032</strain>
    </source>
</reference>
<keyword evidence="1" id="KW-0547">Nucleotide-binding</keyword>
<dbReference type="Gene3D" id="1.10.8.60">
    <property type="match status" value="1"/>
</dbReference>
<dbReference type="Gene3D" id="3.40.50.300">
    <property type="entry name" value="P-loop containing nucleotide triphosphate hydrolases"/>
    <property type="match status" value="1"/>
</dbReference>
<dbReference type="InParanoid" id="A0A395JP52"/>
<evidence type="ECO:0000313" key="9">
    <source>
        <dbReference type="Proteomes" id="UP000253083"/>
    </source>
</evidence>
<evidence type="ECO:0000256" key="4">
    <source>
        <dbReference type="ARBA" id="ARBA00023125"/>
    </source>
</evidence>
<dbReference type="InterPro" id="IPR020449">
    <property type="entry name" value="Tscrpt_reg_AraC-type_HTH"/>
</dbReference>
<feature type="domain" description="Sigma-54 factor interaction" evidence="7">
    <location>
        <begin position="136"/>
        <end position="341"/>
    </location>
</feature>
<dbReference type="GO" id="GO:0005524">
    <property type="term" value="F:ATP binding"/>
    <property type="evidence" value="ECO:0007669"/>
    <property type="project" value="UniProtKB-KW"/>
</dbReference>
<name>A0A395JP52_9GAMM</name>
<dbReference type="SMART" id="SM00342">
    <property type="entry name" value="HTH_ARAC"/>
    <property type="match status" value="1"/>
</dbReference>
<keyword evidence="3" id="KW-0805">Transcription regulation</keyword>
<dbReference type="InterPro" id="IPR009057">
    <property type="entry name" value="Homeodomain-like_sf"/>
</dbReference>
<dbReference type="InterPro" id="IPR018060">
    <property type="entry name" value="HTH_AraC"/>
</dbReference>
<dbReference type="PANTHER" id="PTHR32071:SF117">
    <property type="entry name" value="PTS-DEPENDENT DIHYDROXYACETONE KINASE OPERON REGULATORY PROTEIN-RELATED"/>
    <property type="match status" value="1"/>
</dbReference>
<dbReference type="Pfam" id="PF25601">
    <property type="entry name" value="AAA_lid_14"/>
    <property type="match status" value="1"/>
</dbReference>
<evidence type="ECO:0000256" key="2">
    <source>
        <dbReference type="ARBA" id="ARBA00022840"/>
    </source>
</evidence>
<dbReference type="SUPFAM" id="SSF46689">
    <property type="entry name" value="Homeodomain-like"/>
    <property type="match status" value="2"/>
</dbReference>
<gene>
    <name evidence="8" type="ORF">DFR28_101498</name>
</gene>
<keyword evidence="2" id="KW-0067">ATP-binding</keyword>
<dbReference type="InterPro" id="IPR058031">
    <property type="entry name" value="AAA_lid_NorR"/>
</dbReference>
<dbReference type="PRINTS" id="PR00032">
    <property type="entry name" value="HTHARAC"/>
</dbReference>
<evidence type="ECO:0000256" key="5">
    <source>
        <dbReference type="ARBA" id="ARBA00023163"/>
    </source>
</evidence>
<keyword evidence="4" id="KW-0238">DNA-binding</keyword>
<feature type="domain" description="HTH araC/xylS-type" evidence="6">
    <location>
        <begin position="405"/>
        <end position="504"/>
    </location>
</feature>
<dbReference type="GO" id="GO:0043565">
    <property type="term" value="F:sequence-specific DNA binding"/>
    <property type="evidence" value="ECO:0007669"/>
    <property type="project" value="InterPro"/>
</dbReference>
<dbReference type="RefSeq" id="WP_113952712.1">
    <property type="nucleotide sequence ID" value="NZ_QNRT01000001.1"/>
</dbReference>
<dbReference type="PROSITE" id="PS01124">
    <property type="entry name" value="HTH_ARAC_FAMILY_2"/>
    <property type="match status" value="1"/>
</dbReference>
<organism evidence="8 9">
    <name type="scientific">Arenicella xantha</name>
    <dbReference type="NCBI Taxonomy" id="644221"/>
    <lineage>
        <taxon>Bacteria</taxon>
        <taxon>Pseudomonadati</taxon>
        <taxon>Pseudomonadota</taxon>
        <taxon>Gammaproteobacteria</taxon>
        <taxon>Arenicellales</taxon>
        <taxon>Arenicellaceae</taxon>
        <taxon>Arenicella</taxon>
    </lineage>
</organism>
<evidence type="ECO:0000259" key="7">
    <source>
        <dbReference type="PROSITE" id="PS50045"/>
    </source>
</evidence>
<accession>A0A395JP52</accession>
<dbReference type="PROSITE" id="PS00041">
    <property type="entry name" value="HTH_ARAC_FAMILY_1"/>
    <property type="match status" value="1"/>
</dbReference>
<dbReference type="PROSITE" id="PS50045">
    <property type="entry name" value="SIGMA54_INTERACT_4"/>
    <property type="match status" value="1"/>
</dbReference>
<proteinExistence type="predicted"/>
<dbReference type="Pfam" id="PF12833">
    <property type="entry name" value="HTH_18"/>
    <property type="match status" value="1"/>
</dbReference>
<dbReference type="Pfam" id="PF00158">
    <property type="entry name" value="Sigma54_activat"/>
    <property type="match status" value="1"/>
</dbReference>
<evidence type="ECO:0000313" key="8">
    <source>
        <dbReference type="EMBL" id="RBP53113.1"/>
    </source>
</evidence>
<dbReference type="InterPro" id="IPR002078">
    <property type="entry name" value="Sigma_54_int"/>
</dbReference>